<dbReference type="AlphaFoldDB" id="A0A8B8M748"/>
<dbReference type="KEGG" id="aprc:113871167"/>
<keyword evidence="6" id="KW-0812">Transmembrane</keyword>
<organism evidence="8 9">
    <name type="scientific">Abrus precatorius</name>
    <name type="common">Indian licorice</name>
    <name type="synonym">Glycine abrus</name>
    <dbReference type="NCBI Taxonomy" id="3816"/>
    <lineage>
        <taxon>Eukaryota</taxon>
        <taxon>Viridiplantae</taxon>
        <taxon>Streptophyta</taxon>
        <taxon>Embryophyta</taxon>
        <taxon>Tracheophyta</taxon>
        <taxon>Spermatophyta</taxon>
        <taxon>Magnoliopsida</taxon>
        <taxon>eudicotyledons</taxon>
        <taxon>Gunneridae</taxon>
        <taxon>Pentapetalae</taxon>
        <taxon>rosids</taxon>
        <taxon>fabids</taxon>
        <taxon>Fabales</taxon>
        <taxon>Fabaceae</taxon>
        <taxon>Papilionoideae</taxon>
        <taxon>50 kb inversion clade</taxon>
        <taxon>NPAAA clade</taxon>
        <taxon>indigoferoid/millettioid clade</taxon>
        <taxon>Abreae</taxon>
        <taxon>Abrus</taxon>
    </lineage>
</organism>
<dbReference type="GO" id="GO:0005634">
    <property type="term" value="C:nucleus"/>
    <property type="evidence" value="ECO:0007669"/>
    <property type="project" value="UniProtKB-SubCell"/>
</dbReference>
<evidence type="ECO:0000256" key="1">
    <source>
        <dbReference type="ARBA" id="ARBA00004123"/>
    </source>
</evidence>
<evidence type="ECO:0000256" key="4">
    <source>
        <dbReference type="ARBA" id="ARBA00023163"/>
    </source>
</evidence>
<reference evidence="9" key="2">
    <citation type="submission" date="2025-08" db="UniProtKB">
        <authorList>
            <consortium name="RefSeq"/>
        </authorList>
    </citation>
    <scope>IDENTIFICATION</scope>
    <source>
        <tissue evidence="9">Young leaves</tissue>
    </source>
</reference>
<dbReference type="Pfam" id="PF02365">
    <property type="entry name" value="NAM"/>
    <property type="match status" value="1"/>
</dbReference>
<keyword evidence="6" id="KW-1133">Transmembrane helix</keyword>
<feature type="domain" description="NAC" evidence="7">
    <location>
        <begin position="9"/>
        <end position="159"/>
    </location>
</feature>
<sequence>MSRDSPTKLGPGFRFHPTDEELVRFYLKRKVTGKLRRFDYIAVVDVYKFEPWDLPCKSKLNTRDLEWYFFSVLDRKYGNGFRTNRATEKGYWKTTGKDRPVMNGHRTVGMKKTLVYHLGRAPHGARTNWVMHEYKLVDDELAQAGVVQDAFVLCRIFEKSGAGPQNGAKYGAPLLEEEWSDEDEEVEVAPFLADEVLNAVSDGAYVETDDLEQKLDLSDAIGGAGFPSSNFYHGECSSHPDHSQVFITEPKPLDMAEQHGMNTNSVIDGDNGELNPLNFNGTFDDLDLYLDAADYLPIVDDGSFLETNDLVFPTEGNPTQVDISGTDMMEEYLAYPDDDISKYISFDLPQNTECENSVPNQGSPFIQQNVEGETTDMSGAVKHEFEAESSNEASSSKNAQESKFLSGNTNQFVKQANKWLASIPAAPAFASEFPSKEIALAQSSNSAHITAGMISITDITLRGNGMDWTMGKNGGFNAIISAGFSEPNVNSASLMPISGLVSSKTAFVLSHGWIFVMGFSVLVLSLSFKIGSIMYTGK</sequence>
<name>A0A8B8M748_ABRPR</name>
<dbReference type="PANTHER" id="PTHR31744:SF210">
    <property type="entry name" value="NAC DOMAIN-CONTAINING PROTEIN 86-LIKE"/>
    <property type="match status" value="1"/>
</dbReference>
<dbReference type="Proteomes" id="UP000694853">
    <property type="component" value="Unplaced"/>
</dbReference>
<comment type="subcellular location">
    <subcellularLocation>
        <location evidence="1">Nucleus</location>
    </subcellularLocation>
</comment>
<keyword evidence="6" id="KW-0472">Membrane</keyword>
<reference evidence="8" key="1">
    <citation type="journal article" date="2019" name="Toxins">
        <title>Detection of Abrin-Like and Prepropulchellin-Like Toxin Genes and Transcripts Using Whole Genome Sequencing and Full-Length Transcript Sequencing of Abrus precatorius.</title>
        <authorList>
            <person name="Hovde B.T."/>
            <person name="Daligault H.E."/>
            <person name="Hanschen E.R."/>
            <person name="Kunde Y.A."/>
            <person name="Johnson M.B."/>
            <person name="Starkenburg S.R."/>
            <person name="Johnson S.L."/>
        </authorList>
    </citation>
    <scope>NUCLEOTIDE SEQUENCE [LARGE SCALE GENOMIC DNA]</scope>
</reference>
<keyword evidence="8" id="KW-1185">Reference proteome</keyword>
<keyword evidence="2" id="KW-0805">Transcription regulation</keyword>
<dbReference type="RefSeq" id="XP_027363833.1">
    <property type="nucleotide sequence ID" value="XM_027508032.1"/>
</dbReference>
<dbReference type="Gene3D" id="2.170.150.80">
    <property type="entry name" value="NAC domain"/>
    <property type="match status" value="1"/>
</dbReference>
<evidence type="ECO:0000256" key="6">
    <source>
        <dbReference type="SAM" id="Phobius"/>
    </source>
</evidence>
<keyword evidence="3" id="KW-0238">DNA-binding</keyword>
<evidence type="ECO:0000259" key="7">
    <source>
        <dbReference type="PROSITE" id="PS51005"/>
    </source>
</evidence>
<dbReference type="InterPro" id="IPR036093">
    <property type="entry name" value="NAC_dom_sf"/>
</dbReference>
<proteinExistence type="predicted"/>
<dbReference type="FunFam" id="2.170.150.80:FF:000002">
    <property type="entry name" value="Nac domain-containing protein 86"/>
    <property type="match status" value="1"/>
</dbReference>
<keyword evidence="4" id="KW-0804">Transcription</keyword>
<keyword evidence="5" id="KW-0539">Nucleus</keyword>
<evidence type="ECO:0000256" key="2">
    <source>
        <dbReference type="ARBA" id="ARBA00023015"/>
    </source>
</evidence>
<dbReference type="GO" id="GO:0003677">
    <property type="term" value="F:DNA binding"/>
    <property type="evidence" value="ECO:0007669"/>
    <property type="project" value="UniProtKB-KW"/>
</dbReference>
<evidence type="ECO:0000256" key="3">
    <source>
        <dbReference type="ARBA" id="ARBA00023125"/>
    </source>
</evidence>
<evidence type="ECO:0000256" key="5">
    <source>
        <dbReference type="ARBA" id="ARBA00023242"/>
    </source>
</evidence>
<accession>A0A8B8M748</accession>
<dbReference type="PROSITE" id="PS51005">
    <property type="entry name" value="NAC"/>
    <property type="match status" value="1"/>
</dbReference>
<dbReference type="GeneID" id="113871167"/>
<evidence type="ECO:0000313" key="8">
    <source>
        <dbReference type="Proteomes" id="UP000694853"/>
    </source>
</evidence>
<dbReference type="OrthoDB" id="777252at2759"/>
<dbReference type="SUPFAM" id="SSF101941">
    <property type="entry name" value="NAC domain"/>
    <property type="match status" value="1"/>
</dbReference>
<dbReference type="PANTHER" id="PTHR31744">
    <property type="entry name" value="PROTEIN CUP-SHAPED COTYLEDON 2-RELATED"/>
    <property type="match status" value="1"/>
</dbReference>
<evidence type="ECO:0000313" key="9">
    <source>
        <dbReference type="RefSeq" id="XP_027363833.1"/>
    </source>
</evidence>
<feature type="transmembrane region" description="Helical" evidence="6">
    <location>
        <begin position="506"/>
        <end position="528"/>
    </location>
</feature>
<dbReference type="InterPro" id="IPR003441">
    <property type="entry name" value="NAC-dom"/>
</dbReference>
<gene>
    <name evidence="9" type="primary">LOC113871167</name>
</gene>
<dbReference type="GO" id="GO:0006355">
    <property type="term" value="P:regulation of DNA-templated transcription"/>
    <property type="evidence" value="ECO:0007669"/>
    <property type="project" value="InterPro"/>
</dbReference>
<protein>
    <submittedName>
        <fullName evidence="9">NAC domain-containing protein 78 isoform X1</fullName>
    </submittedName>
</protein>